<evidence type="ECO:0000313" key="2">
    <source>
        <dbReference type="Proteomes" id="UP000199054"/>
    </source>
</evidence>
<name>A0A1H8KX25_9RHOB</name>
<gene>
    <name evidence="1" type="ORF">SAMN04489859_102567</name>
</gene>
<reference evidence="1 2" key="1">
    <citation type="submission" date="2016-10" db="EMBL/GenBank/DDBJ databases">
        <authorList>
            <person name="de Groot N.N."/>
        </authorList>
    </citation>
    <scope>NUCLEOTIDE SEQUENCE [LARGE SCALE GENOMIC DNA]</scope>
    <source>
        <strain evidence="1 2">DSM 8512</strain>
    </source>
</reference>
<organism evidence="1 2">
    <name type="scientific">Paracoccus alcaliphilus</name>
    <dbReference type="NCBI Taxonomy" id="34002"/>
    <lineage>
        <taxon>Bacteria</taxon>
        <taxon>Pseudomonadati</taxon>
        <taxon>Pseudomonadota</taxon>
        <taxon>Alphaproteobacteria</taxon>
        <taxon>Rhodobacterales</taxon>
        <taxon>Paracoccaceae</taxon>
        <taxon>Paracoccus</taxon>
    </lineage>
</organism>
<dbReference type="EMBL" id="FODE01000025">
    <property type="protein sequence ID" value="SEN97444.1"/>
    <property type="molecule type" value="Genomic_DNA"/>
</dbReference>
<dbReference type="STRING" id="34002.SAMN04489859_102567"/>
<evidence type="ECO:0000313" key="1">
    <source>
        <dbReference type="EMBL" id="SEN97444.1"/>
    </source>
</evidence>
<dbReference type="Proteomes" id="UP000199054">
    <property type="component" value="Unassembled WGS sequence"/>
</dbReference>
<keyword evidence="2" id="KW-1185">Reference proteome</keyword>
<accession>A0A1H8KX25</accession>
<proteinExistence type="predicted"/>
<protein>
    <submittedName>
        <fullName evidence="1">Uncharacterized protein</fullName>
    </submittedName>
</protein>
<dbReference type="AlphaFoldDB" id="A0A1H8KX25"/>
<sequence length="73" mass="8151">MNPSRDLCNRASAKYRKLAQGTKPDYDRVMDAILEKNATKPVRNMTRAAVLAIHAKYGDTPRKAVAIFRLSAC</sequence>